<dbReference type="Proteomes" id="UP000288429">
    <property type="component" value="Unassembled WGS sequence"/>
</dbReference>
<accession>A0A428UGD9</accession>
<evidence type="ECO:0000313" key="2">
    <source>
        <dbReference type="EMBL" id="RSM13283.1"/>
    </source>
</evidence>
<comment type="caution">
    <text evidence="2">The sequence shown here is derived from an EMBL/GenBank/DDBJ whole genome shotgun (WGS) entry which is preliminary data.</text>
</comment>
<organism evidence="2 3">
    <name type="scientific">Fusarium ambrosium</name>
    <dbReference type="NCBI Taxonomy" id="131363"/>
    <lineage>
        <taxon>Eukaryota</taxon>
        <taxon>Fungi</taxon>
        <taxon>Dikarya</taxon>
        <taxon>Ascomycota</taxon>
        <taxon>Pezizomycotina</taxon>
        <taxon>Sordariomycetes</taxon>
        <taxon>Hypocreomycetidae</taxon>
        <taxon>Hypocreales</taxon>
        <taxon>Nectriaceae</taxon>
        <taxon>Fusarium</taxon>
        <taxon>Fusarium solani species complex</taxon>
    </lineage>
</organism>
<keyword evidence="3" id="KW-1185">Reference proteome</keyword>
<reference evidence="2 3" key="1">
    <citation type="submission" date="2017-06" db="EMBL/GenBank/DDBJ databases">
        <title>Cmopartive genomic analysis of Ambrosia Fusariam Clade fungi.</title>
        <authorList>
            <person name="Stajich J.E."/>
            <person name="Carrillo J."/>
            <person name="Kijimoto T."/>
            <person name="Eskalen A."/>
            <person name="O'Donnell K."/>
            <person name="Kasson M."/>
        </authorList>
    </citation>
    <scope>NUCLEOTIDE SEQUENCE [LARGE SCALE GENOMIC DNA]</scope>
    <source>
        <strain evidence="2 3">NRRL 20438</strain>
    </source>
</reference>
<protein>
    <submittedName>
        <fullName evidence="2">Uncharacterized protein</fullName>
    </submittedName>
</protein>
<proteinExistence type="predicted"/>
<evidence type="ECO:0000313" key="3">
    <source>
        <dbReference type="Proteomes" id="UP000288429"/>
    </source>
</evidence>
<name>A0A428UGD9_9HYPO</name>
<feature type="region of interest" description="Disordered" evidence="1">
    <location>
        <begin position="170"/>
        <end position="226"/>
    </location>
</feature>
<dbReference type="AlphaFoldDB" id="A0A428UGD9"/>
<sequence>MNDDRGVVPDPRDPESLVRIIDPTPFRTLCGRVDLLALSTTVNSLRALPFTAHPKSQGILTRFVSSKFLPPPFTIINNYIPDIHISTESGPLHHTHLTADVVQDFGKNSQSQRVWAWAVSAGTLVKIDAIRQQQQDGGDAPIVPVIATVLALGYDAMMYKMVSAKKATARKRKVNKKVDSEDDDDGTYVGPKKSGSRKRRVNKNVDSEDDDDGTYVGPKKSDSRKRANIEAGITDREDYPRGHRGEDIKHLSTYELAITSAVIVIDLGLSRTHGRWKMGLHLSATEVVGDEEF</sequence>
<dbReference type="EMBL" id="NIZV01000064">
    <property type="protein sequence ID" value="RSM13283.1"/>
    <property type="molecule type" value="Genomic_DNA"/>
</dbReference>
<evidence type="ECO:0000256" key="1">
    <source>
        <dbReference type="SAM" id="MobiDB-lite"/>
    </source>
</evidence>
<gene>
    <name evidence="2" type="ORF">CDV31_005987</name>
</gene>